<keyword evidence="2" id="KW-1185">Reference proteome</keyword>
<dbReference type="KEGG" id="hhy:Halhy_6577"/>
<dbReference type="EMBL" id="CP002692">
    <property type="protein sequence ID" value="AEE54393.1"/>
    <property type="molecule type" value="Genomic_DNA"/>
</dbReference>
<proteinExistence type="predicted"/>
<accession>F4L7N5</accession>
<dbReference type="AlphaFoldDB" id="F4L7N5"/>
<dbReference type="Proteomes" id="UP000008461">
    <property type="component" value="Plasmid pHALHY01"/>
</dbReference>
<evidence type="ECO:0000313" key="1">
    <source>
        <dbReference type="EMBL" id="AEE54393.1"/>
    </source>
</evidence>
<sequence length="117" mass="13661">MRTREKVIELFMFEPRGANNDVYLLSYKWRKQEYKEDKPVLDELIKEGLVTVVEKDLKTILFRYQPPKQGGKRKGAGRTPKFKEATTTFSCRVPVSKKQELTDYVNAKLAEWSQGSE</sequence>
<keyword evidence="1" id="KW-0614">Plasmid</keyword>
<gene>
    <name evidence="1" type="ordered locus">Halhy_6577</name>
</gene>
<reference key="2">
    <citation type="submission" date="2011-04" db="EMBL/GenBank/DDBJ databases">
        <title>Complete sequence of plasmid 1 of Haliscomenobacter hydrossis DSM 1100.</title>
        <authorList>
            <consortium name="US DOE Joint Genome Institute (JGI-PGF)"/>
            <person name="Lucas S."/>
            <person name="Han J."/>
            <person name="Lapidus A."/>
            <person name="Bruce D."/>
            <person name="Goodwin L."/>
            <person name="Pitluck S."/>
            <person name="Peters L."/>
            <person name="Kyrpides N."/>
            <person name="Mavromatis K."/>
            <person name="Ivanova N."/>
            <person name="Ovchinnikova G."/>
            <person name="Pagani I."/>
            <person name="Daligault H."/>
            <person name="Detter J.C."/>
            <person name="Han C."/>
            <person name="Land M."/>
            <person name="Hauser L."/>
            <person name="Markowitz V."/>
            <person name="Cheng J.-F."/>
            <person name="Hugenholtz P."/>
            <person name="Woyke T."/>
            <person name="Wu D."/>
            <person name="Verbarg S."/>
            <person name="Frueling A."/>
            <person name="Brambilla E."/>
            <person name="Klenk H.-P."/>
            <person name="Eisen J.A."/>
        </authorList>
    </citation>
    <scope>NUCLEOTIDE SEQUENCE</scope>
    <source>
        <strain>DSM 1100</strain>
    </source>
</reference>
<evidence type="ECO:0000313" key="2">
    <source>
        <dbReference type="Proteomes" id="UP000008461"/>
    </source>
</evidence>
<dbReference type="OrthoDB" id="1513246at2"/>
<organism evidence="1 2">
    <name type="scientific">Haliscomenobacter hydrossis (strain ATCC 27775 / DSM 1100 / LMG 10767 / O)</name>
    <dbReference type="NCBI Taxonomy" id="760192"/>
    <lineage>
        <taxon>Bacteria</taxon>
        <taxon>Pseudomonadati</taxon>
        <taxon>Bacteroidota</taxon>
        <taxon>Saprospiria</taxon>
        <taxon>Saprospirales</taxon>
        <taxon>Haliscomenobacteraceae</taxon>
        <taxon>Haliscomenobacter</taxon>
    </lineage>
</organism>
<reference evidence="1 2" key="1">
    <citation type="journal article" date="2011" name="Stand. Genomic Sci.">
        <title>Complete genome sequence of Haliscomenobacter hydrossis type strain (O).</title>
        <authorList>
            <consortium name="US DOE Joint Genome Institute (JGI-PGF)"/>
            <person name="Daligault H."/>
            <person name="Lapidus A."/>
            <person name="Zeytun A."/>
            <person name="Nolan M."/>
            <person name="Lucas S."/>
            <person name="Del Rio T.G."/>
            <person name="Tice H."/>
            <person name="Cheng J.F."/>
            <person name="Tapia R."/>
            <person name="Han C."/>
            <person name="Goodwin L."/>
            <person name="Pitluck S."/>
            <person name="Liolios K."/>
            <person name="Pagani I."/>
            <person name="Ivanova N."/>
            <person name="Huntemann M."/>
            <person name="Mavromatis K."/>
            <person name="Mikhailova N."/>
            <person name="Pati A."/>
            <person name="Chen A."/>
            <person name="Palaniappan K."/>
            <person name="Land M."/>
            <person name="Hauser L."/>
            <person name="Brambilla E.M."/>
            <person name="Rohde M."/>
            <person name="Verbarg S."/>
            <person name="Goker M."/>
            <person name="Bristow J."/>
            <person name="Eisen J.A."/>
            <person name="Markowitz V."/>
            <person name="Hugenholtz P."/>
            <person name="Kyrpides N.C."/>
            <person name="Klenk H.P."/>
            <person name="Woyke T."/>
        </authorList>
    </citation>
    <scope>NUCLEOTIDE SEQUENCE [LARGE SCALE GENOMIC DNA]</scope>
    <source>
        <strain evidence="2">ATCC 27775 / DSM 1100 / LMG 10767 / O</strain>
        <plasmid evidence="2">Plasmid pHALHY01</plasmid>
    </source>
</reference>
<protein>
    <submittedName>
        <fullName evidence="1">Uncharacterized protein</fullName>
    </submittedName>
</protein>
<geneLocation type="plasmid" evidence="1 2">
    <name>pHALHY01</name>
</geneLocation>
<dbReference type="RefSeq" id="WP_013768910.1">
    <property type="nucleotide sequence ID" value="NC_015511.1"/>
</dbReference>
<dbReference type="HOGENOM" id="CLU_2081530_0_0_10"/>
<name>F4L7N5_HALH1</name>